<comment type="caution">
    <text evidence="1">The sequence shown here is derived from an EMBL/GenBank/DDBJ whole genome shotgun (WGS) entry which is preliminary data.</text>
</comment>
<dbReference type="Proteomes" id="UP001236569">
    <property type="component" value="Unassembled WGS sequence"/>
</dbReference>
<protein>
    <submittedName>
        <fullName evidence="1">Uncharacterized protein</fullName>
    </submittedName>
</protein>
<organism evidence="1 2">
    <name type="scientific">Flectobacillus longus</name>
    <dbReference type="NCBI Taxonomy" id="2984207"/>
    <lineage>
        <taxon>Bacteria</taxon>
        <taxon>Pseudomonadati</taxon>
        <taxon>Bacteroidota</taxon>
        <taxon>Cytophagia</taxon>
        <taxon>Cytophagales</taxon>
        <taxon>Flectobacillaceae</taxon>
        <taxon>Flectobacillus</taxon>
    </lineage>
</organism>
<evidence type="ECO:0000313" key="2">
    <source>
        <dbReference type="Proteomes" id="UP001236569"/>
    </source>
</evidence>
<sequence length="83" mass="10135">MLSTKEKIAILEELLVKQENSYSDSIREELYVELIENQKVYYFLKDFSTQQEIQDILNTLIHRVIMHEHEEDIKDIVDWFVFR</sequence>
<proteinExistence type="predicted"/>
<keyword evidence="2" id="KW-1185">Reference proteome</keyword>
<dbReference type="EMBL" id="JASHID010000001">
    <property type="protein sequence ID" value="MDI9862937.1"/>
    <property type="molecule type" value="Genomic_DNA"/>
</dbReference>
<reference evidence="1 2" key="1">
    <citation type="submission" date="2023-05" db="EMBL/GenBank/DDBJ databases">
        <title>Novel species of genus Flectobacillus isolated from stream in China.</title>
        <authorList>
            <person name="Lu H."/>
        </authorList>
    </citation>
    <scope>NUCLEOTIDE SEQUENCE [LARGE SCALE GENOMIC DNA]</scope>
    <source>
        <strain evidence="1 2">DC10W</strain>
    </source>
</reference>
<name>A0ABT6YH66_9BACT</name>
<dbReference type="RefSeq" id="WP_283368290.1">
    <property type="nucleotide sequence ID" value="NZ_JASHID010000001.1"/>
</dbReference>
<evidence type="ECO:0000313" key="1">
    <source>
        <dbReference type="EMBL" id="MDI9862937.1"/>
    </source>
</evidence>
<gene>
    <name evidence="1" type="ORF">QM480_01270</name>
</gene>
<accession>A0ABT6YH66</accession>